<evidence type="ECO:0000256" key="5">
    <source>
        <dbReference type="ARBA" id="ARBA00022475"/>
    </source>
</evidence>
<comment type="subcellular location">
    <subcellularLocation>
        <location evidence="2">Cell membrane</location>
        <topology evidence="2">Lipid-anchor</topology>
        <topology evidence="2">GPI-anchor</topology>
    </subcellularLocation>
</comment>
<dbReference type="GO" id="GO:0009507">
    <property type="term" value="C:chloroplast"/>
    <property type="evidence" value="ECO:0007669"/>
    <property type="project" value="TreeGrafter"/>
</dbReference>
<comment type="function">
    <text evidence="1">Plant non-specific lipid-transfer proteins transfer phospholipids as well as galactolipids across membranes. May play a role in wax or cutin deposition in the cell walls of expanding epidermal cells and certain secretory tissues.</text>
</comment>
<gene>
    <name evidence="14" type="ORF">DVH24_033321</name>
</gene>
<evidence type="ECO:0000256" key="7">
    <source>
        <dbReference type="ARBA" id="ARBA00022729"/>
    </source>
</evidence>
<dbReference type="PROSITE" id="PS50076">
    <property type="entry name" value="DNAJ_2"/>
    <property type="match status" value="1"/>
</dbReference>
<keyword evidence="4" id="KW-0813">Transport</keyword>
<proteinExistence type="inferred from homology"/>
<dbReference type="SUPFAM" id="SSF46565">
    <property type="entry name" value="Chaperone J-domain"/>
    <property type="match status" value="1"/>
</dbReference>
<evidence type="ECO:0000256" key="11">
    <source>
        <dbReference type="SAM" id="MobiDB-lite"/>
    </source>
</evidence>
<dbReference type="PANTHER" id="PTHR45090">
    <property type="entry name" value="CHAPERONE PROTEIN DNAJ 20 CHLOROPLASTIC"/>
    <property type="match status" value="1"/>
</dbReference>
<sequence>MGGAGRVWISIVVVVVVAVLVCGLGDSASPSQHAAPAPSVDCISLISTMADCLPFVSNGSTATKPAETCCNGLKTVLEADASCLCVAFKSSAQLGVVLNVTKATSLPAACQVSAPSVADCGLSVTPAGAPGSGAGAQESSAGGNGQTTAPGSSGSFMLASSVGSLLVGLVENPSIKPTKLEQAKLYWFEGLKRLRRIQRPIILLATSPPKAGWGEQTIGPWLEYKDDSGNLHIAMNTSLLTSSYENPSTSAAAANPKPFLTCHARKVTKITCRATNNYESDSTNSTNFYKLLNLSPNTNTSKDEIKRAYRSMALRYHPDVCHDQHYSNISTERFVQLNEAYKTLSDPLLRDEYDYMLGLKDYCRSSTFNMDNSIRYDRGAENRWRQQILELNRRSQKEGSWASRIRRGRDISTMD</sequence>
<keyword evidence="5" id="KW-1003">Cell membrane</keyword>
<dbReference type="FunFam" id="1.10.110.10:FF:000001">
    <property type="entry name" value="Bifunctional inhibitor/lipid-transfer protein/seed storage 2S albumin superfamily protein"/>
    <property type="match status" value="1"/>
</dbReference>
<dbReference type="EMBL" id="RDQH01000334">
    <property type="protein sequence ID" value="RXH92425.1"/>
    <property type="molecule type" value="Genomic_DNA"/>
</dbReference>
<dbReference type="Pfam" id="PF14368">
    <property type="entry name" value="LTP_2"/>
    <property type="match status" value="1"/>
</dbReference>
<keyword evidence="6" id="KW-0325">Glycoprotein</keyword>
<keyword evidence="6" id="KW-0336">GPI-anchor</keyword>
<dbReference type="STRING" id="3750.A0A498JC62"/>
<feature type="signal peptide" evidence="12">
    <location>
        <begin position="1"/>
        <end position="23"/>
    </location>
</feature>
<feature type="region of interest" description="Disordered" evidence="11">
    <location>
        <begin position="131"/>
        <end position="152"/>
    </location>
</feature>
<feature type="chain" id="PRO_5019796733" description="J domain-containing protein" evidence="12">
    <location>
        <begin position="24"/>
        <end position="415"/>
    </location>
</feature>
<evidence type="ECO:0000256" key="1">
    <source>
        <dbReference type="ARBA" id="ARBA00003211"/>
    </source>
</evidence>
<dbReference type="Gene3D" id="1.10.110.10">
    <property type="entry name" value="Plant lipid-transfer and hydrophobic proteins"/>
    <property type="match status" value="1"/>
</dbReference>
<dbReference type="SMART" id="SM00271">
    <property type="entry name" value="DnaJ"/>
    <property type="match status" value="1"/>
</dbReference>
<dbReference type="InterPro" id="IPR016140">
    <property type="entry name" value="Bifunc_inhib/LTP/seed_store"/>
</dbReference>
<dbReference type="InterPro" id="IPR000528">
    <property type="entry name" value="Plant_nsLTP"/>
</dbReference>
<evidence type="ECO:0000313" key="15">
    <source>
        <dbReference type="Proteomes" id="UP000290289"/>
    </source>
</evidence>
<dbReference type="InterPro" id="IPR036869">
    <property type="entry name" value="J_dom_sf"/>
</dbReference>
<evidence type="ECO:0000313" key="14">
    <source>
        <dbReference type="EMBL" id="RXH92425.1"/>
    </source>
</evidence>
<dbReference type="GO" id="GO:0005886">
    <property type="term" value="C:plasma membrane"/>
    <property type="evidence" value="ECO:0007669"/>
    <property type="project" value="UniProtKB-SubCell"/>
</dbReference>
<name>A0A498JC62_MALDO</name>
<comment type="caution">
    <text evidence="14">The sequence shown here is derived from an EMBL/GenBank/DDBJ whole genome shotgun (WGS) entry which is preliminary data.</text>
</comment>
<dbReference type="GO" id="GO:0098552">
    <property type="term" value="C:side of membrane"/>
    <property type="evidence" value="ECO:0007669"/>
    <property type="project" value="UniProtKB-KW"/>
</dbReference>
<accession>A0A498JC62</accession>
<dbReference type="Proteomes" id="UP000290289">
    <property type="component" value="Chromosome 8"/>
</dbReference>
<dbReference type="InterPro" id="IPR053232">
    <property type="entry name" value="DnaJ_C/III_chloroplastic"/>
</dbReference>
<evidence type="ECO:0000259" key="13">
    <source>
        <dbReference type="PROSITE" id="PS50076"/>
    </source>
</evidence>
<dbReference type="GO" id="GO:0008289">
    <property type="term" value="F:lipid binding"/>
    <property type="evidence" value="ECO:0007669"/>
    <property type="project" value="UniProtKB-KW"/>
</dbReference>
<dbReference type="SUPFAM" id="SSF47699">
    <property type="entry name" value="Bifunctional inhibitor/lipid-transfer protein/seed storage 2S albumin"/>
    <property type="match status" value="1"/>
</dbReference>
<evidence type="ECO:0000256" key="6">
    <source>
        <dbReference type="ARBA" id="ARBA00022622"/>
    </source>
</evidence>
<comment type="similarity">
    <text evidence="3">Belongs to the plant LTP family.</text>
</comment>
<dbReference type="PANTHER" id="PTHR45090:SF8">
    <property type="entry name" value="J DOMAIN-CONTAINING PROTEIN"/>
    <property type="match status" value="1"/>
</dbReference>
<keyword evidence="10" id="KW-0449">Lipoprotein</keyword>
<organism evidence="14 15">
    <name type="scientific">Malus domestica</name>
    <name type="common">Apple</name>
    <name type="synonym">Pyrus malus</name>
    <dbReference type="NCBI Taxonomy" id="3750"/>
    <lineage>
        <taxon>Eukaryota</taxon>
        <taxon>Viridiplantae</taxon>
        <taxon>Streptophyta</taxon>
        <taxon>Embryophyta</taxon>
        <taxon>Tracheophyta</taxon>
        <taxon>Spermatophyta</taxon>
        <taxon>Magnoliopsida</taxon>
        <taxon>eudicotyledons</taxon>
        <taxon>Gunneridae</taxon>
        <taxon>Pentapetalae</taxon>
        <taxon>rosids</taxon>
        <taxon>fabids</taxon>
        <taxon>Rosales</taxon>
        <taxon>Rosaceae</taxon>
        <taxon>Amygdaloideae</taxon>
        <taxon>Maleae</taxon>
        <taxon>Malus</taxon>
    </lineage>
</organism>
<evidence type="ECO:0000256" key="10">
    <source>
        <dbReference type="ARBA" id="ARBA00023288"/>
    </source>
</evidence>
<dbReference type="GO" id="GO:0006869">
    <property type="term" value="P:lipid transport"/>
    <property type="evidence" value="ECO:0007669"/>
    <property type="project" value="InterPro"/>
</dbReference>
<dbReference type="PRINTS" id="PR00625">
    <property type="entry name" value="JDOMAIN"/>
</dbReference>
<keyword evidence="8" id="KW-0446">Lipid-binding</keyword>
<keyword evidence="6" id="KW-0472">Membrane</keyword>
<evidence type="ECO:0000256" key="2">
    <source>
        <dbReference type="ARBA" id="ARBA00004609"/>
    </source>
</evidence>
<evidence type="ECO:0000256" key="9">
    <source>
        <dbReference type="ARBA" id="ARBA00023157"/>
    </source>
</evidence>
<keyword evidence="15" id="KW-1185">Reference proteome</keyword>
<evidence type="ECO:0000256" key="3">
    <source>
        <dbReference type="ARBA" id="ARBA00009748"/>
    </source>
</evidence>
<dbReference type="PRINTS" id="PR00382">
    <property type="entry name" value="LIPIDTRNSFER"/>
</dbReference>
<dbReference type="Gene3D" id="1.10.287.110">
    <property type="entry name" value="DnaJ domain"/>
    <property type="match status" value="1"/>
</dbReference>
<evidence type="ECO:0000256" key="12">
    <source>
        <dbReference type="SAM" id="SignalP"/>
    </source>
</evidence>
<reference evidence="14 15" key="1">
    <citation type="submission" date="2018-10" db="EMBL/GenBank/DDBJ databases">
        <title>A high-quality apple genome assembly.</title>
        <authorList>
            <person name="Hu J."/>
        </authorList>
    </citation>
    <scope>NUCLEOTIDE SEQUENCE [LARGE SCALE GENOMIC DNA]</scope>
    <source>
        <strain evidence="15">cv. HFTH1</strain>
        <tissue evidence="14">Young leaf</tissue>
    </source>
</reference>
<dbReference type="Pfam" id="PF00226">
    <property type="entry name" value="DnaJ"/>
    <property type="match status" value="1"/>
</dbReference>
<dbReference type="AlphaFoldDB" id="A0A498JC62"/>
<dbReference type="InterPro" id="IPR001623">
    <property type="entry name" value="DnaJ_domain"/>
</dbReference>
<dbReference type="InterPro" id="IPR036312">
    <property type="entry name" value="Bifun_inhib/LTP/seed_sf"/>
</dbReference>
<dbReference type="SMART" id="SM00499">
    <property type="entry name" value="AAI"/>
    <property type="match status" value="1"/>
</dbReference>
<feature type="domain" description="J" evidence="13">
    <location>
        <begin position="287"/>
        <end position="357"/>
    </location>
</feature>
<keyword evidence="9" id="KW-1015">Disulfide bond</keyword>
<keyword evidence="7 12" id="KW-0732">Signal</keyword>
<evidence type="ECO:0000256" key="4">
    <source>
        <dbReference type="ARBA" id="ARBA00022448"/>
    </source>
</evidence>
<evidence type="ECO:0000256" key="8">
    <source>
        <dbReference type="ARBA" id="ARBA00023121"/>
    </source>
</evidence>
<protein>
    <recommendedName>
        <fullName evidence="13">J domain-containing protein</fullName>
    </recommendedName>
</protein>
<dbReference type="CDD" id="cd00010">
    <property type="entry name" value="AAI_LTSS"/>
    <property type="match status" value="1"/>
</dbReference>
<dbReference type="CDD" id="cd06257">
    <property type="entry name" value="DnaJ"/>
    <property type="match status" value="1"/>
</dbReference>